<dbReference type="Proteomes" id="UP001499990">
    <property type="component" value="Unassembled WGS sequence"/>
</dbReference>
<accession>A0ABP6SPL0</accession>
<proteinExistence type="predicted"/>
<feature type="compositionally biased region" description="Basic and acidic residues" evidence="1">
    <location>
        <begin position="94"/>
        <end position="106"/>
    </location>
</feature>
<evidence type="ECO:0000256" key="1">
    <source>
        <dbReference type="SAM" id="MobiDB-lite"/>
    </source>
</evidence>
<sequence length="113" mass="13156">MEISRVQYDSPTRRPLQPFPERQWVELTNPTRERSTSRAGLSRRVRAHLHRRRFHLNGRATVRSTPRGPRPRTDLFQTAAPTVNNDRDITATLRNDRGRFVDDHSGGRHGGRH</sequence>
<evidence type="ECO:0000313" key="2">
    <source>
        <dbReference type="EMBL" id="GAA3380997.1"/>
    </source>
</evidence>
<feature type="region of interest" description="Disordered" evidence="1">
    <location>
        <begin position="1"/>
        <end position="20"/>
    </location>
</feature>
<protein>
    <submittedName>
        <fullName evidence="2">Uncharacterized protein</fullName>
    </submittedName>
</protein>
<feature type="region of interest" description="Disordered" evidence="1">
    <location>
        <begin position="94"/>
        <end position="113"/>
    </location>
</feature>
<evidence type="ECO:0000313" key="3">
    <source>
        <dbReference type="Proteomes" id="UP001499990"/>
    </source>
</evidence>
<keyword evidence="3" id="KW-1185">Reference proteome</keyword>
<reference evidence="3" key="1">
    <citation type="journal article" date="2019" name="Int. J. Syst. Evol. Microbiol.">
        <title>The Global Catalogue of Microorganisms (GCM) 10K type strain sequencing project: providing services to taxonomists for standard genome sequencing and annotation.</title>
        <authorList>
            <consortium name="The Broad Institute Genomics Platform"/>
            <consortium name="The Broad Institute Genome Sequencing Center for Infectious Disease"/>
            <person name="Wu L."/>
            <person name="Ma J."/>
        </authorList>
    </citation>
    <scope>NUCLEOTIDE SEQUENCE [LARGE SCALE GENOMIC DNA]</scope>
    <source>
        <strain evidence="3">JCM 9651</strain>
    </source>
</reference>
<organism evidence="2 3">
    <name type="scientific">Streptomyces sannanensis</name>
    <dbReference type="NCBI Taxonomy" id="285536"/>
    <lineage>
        <taxon>Bacteria</taxon>
        <taxon>Bacillati</taxon>
        <taxon>Actinomycetota</taxon>
        <taxon>Actinomycetes</taxon>
        <taxon>Kitasatosporales</taxon>
        <taxon>Streptomycetaceae</taxon>
        <taxon>Streptomyces</taxon>
    </lineage>
</organism>
<dbReference type="EMBL" id="BAAAYL010000003">
    <property type="protein sequence ID" value="GAA3380997.1"/>
    <property type="molecule type" value="Genomic_DNA"/>
</dbReference>
<comment type="caution">
    <text evidence="2">The sequence shown here is derived from an EMBL/GenBank/DDBJ whole genome shotgun (WGS) entry which is preliminary data.</text>
</comment>
<gene>
    <name evidence="2" type="ORF">GCM10020367_70520</name>
</gene>
<name>A0ABP6SPL0_9ACTN</name>